<evidence type="ECO:0000313" key="1">
    <source>
        <dbReference type="Proteomes" id="UP001652740"/>
    </source>
</evidence>
<sequence>MNYRNSLYLFITSTFCWQYFTSLQHLTLQNSVPDPEYIHSEYFFGNCKRKNVILYTHVHLDHMDVLGKIIIRGWIDIIRIPICIILRATSYETDMFRSTAYNFQMCVPRITYCHSKRRFKYHYYEWYLPYNMVGGMNWDLYFYGSPSKEWQ</sequence>
<organism evidence="1 2">
    <name type="scientific">Galleria mellonella</name>
    <name type="common">Greater wax moth</name>
    <dbReference type="NCBI Taxonomy" id="7137"/>
    <lineage>
        <taxon>Eukaryota</taxon>
        <taxon>Metazoa</taxon>
        <taxon>Ecdysozoa</taxon>
        <taxon>Arthropoda</taxon>
        <taxon>Hexapoda</taxon>
        <taxon>Insecta</taxon>
        <taxon>Pterygota</taxon>
        <taxon>Neoptera</taxon>
        <taxon>Endopterygota</taxon>
        <taxon>Lepidoptera</taxon>
        <taxon>Glossata</taxon>
        <taxon>Ditrysia</taxon>
        <taxon>Pyraloidea</taxon>
        <taxon>Pyralidae</taxon>
        <taxon>Galleriinae</taxon>
        <taxon>Galleria</taxon>
    </lineage>
</organism>
<dbReference type="Proteomes" id="UP001652740">
    <property type="component" value="Unplaced"/>
</dbReference>
<protein>
    <submittedName>
        <fullName evidence="2">Uncharacterized protein LOC113518544</fullName>
    </submittedName>
</protein>
<accession>A0ABM3N6F1</accession>
<gene>
    <name evidence="2" type="primary">LOC113518544</name>
</gene>
<keyword evidence="1" id="KW-1185">Reference proteome</keyword>
<evidence type="ECO:0000313" key="2">
    <source>
        <dbReference type="RefSeq" id="XP_052759070.1"/>
    </source>
</evidence>
<proteinExistence type="predicted"/>
<reference evidence="2" key="1">
    <citation type="submission" date="2025-08" db="UniProtKB">
        <authorList>
            <consortium name="RefSeq"/>
        </authorList>
    </citation>
    <scope>IDENTIFICATION</scope>
    <source>
        <tissue evidence="2">Whole larvae</tissue>
    </source>
</reference>
<dbReference type="GeneID" id="113518544"/>
<dbReference type="RefSeq" id="XP_052759070.1">
    <property type="nucleotide sequence ID" value="XM_052903110.1"/>
</dbReference>
<name>A0ABM3N6F1_GALME</name>